<name>A0A5B7DFJ1_PORTR</name>
<comment type="caution">
    <text evidence="1">The sequence shown here is derived from an EMBL/GenBank/DDBJ whole genome shotgun (WGS) entry which is preliminary data.</text>
</comment>
<reference evidence="1 2" key="1">
    <citation type="submission" date="2019-05" db="EMBL/GenBank/DDBJ databases">
        <title>Another draft genome of Portunus trituberculatus and its Hox gene families provides insights of decapod evolution.</title>
        <authorList>
            <person name="Jeong J.-H."/>
            <person name="Song I."/>
            <person name="Kim S."/>
            <person name="Choi T."/>
            <person name="Kim D."/>
            <person name="Ryu S."/>
            <person name="Kim W."/>
        </authorList>
    </citation>
    <scope>NUCLEOTIDE SEQUENCE [LARGE SCALE GENOMIC DNA]</scope>
    <source>
        <tissue evidence="1">Muscle</tissue>
    </source>
</reference>
<dbReference type="EMBL" id="VSRR010000809">
    <property type="protein sequence ID" value="MPC19846.1"/>
    <property type="molecule type" value="Genomic_DNA"/>
</dbReference>
<evidence type="ECO:0000313" key="2">
    <source>
        <dbReference type="Proteomes" id="UP000324222"/>
    </source>
</evidence>
<dbReference type="Proteomes" id="UP000324222">
    <property type="component" value="Unassembled WGS sequence"/>
</dbReference>
<organism evidence="1 2">
    <name type="scientific">Portunus trituberculatus</name>
    <name type="common">Swimming crab</name>
    <name type="synonym">Neptunus trituberculatus</name>
    <dbReference type="NCBI Taxonomy" id="210409"/>
    <lineage>
        <taxon>Eukaryota</taxon>
        <taxon>Metazoa</taxon>
        <taxon>Ecdysozoa</taxon>
        <taxon>Arthropoda</taxon>
        <taxon>Crustacea</taxon>
        <taxon>Multicrustacea</taxon>
        <taxon>Malacostraca</taxon>
        <taxon>Eumalacostraca</taxon>
        <taxon>Eucarida</taxon>
        <taxon>Decapoda</taxon>
        <taxon>Pleocyemata</taxon>
        <taxon>Brachyura</taxon>
        <taxon>Eubrachyura</taxon>
        <taxon>Portunoidea</taxon>
        <taxon>Portunidae</taxon>
        <taxon>Portuninae</taxon>
        <taxon>Portunus</taxon>
    </lineage>
</organism>
<proteinExistence type="predicted"/>
<protein>
    <submittedName>
        <fullName evidence="1">Uncharacterized protein</fullName>
    </submittedName>
</protein>
<evidence type="ECO:0000313" key="1">
    <source>
        <dbReference type="EMBL" id="MPC19846.1"/>
    </source>
</evidence>
<accession>A0A5B7DFJ1</accession>
<gene>
    <name evidence="1" type="ORF">E2C01_012777</name>
</gene>
<sequence length="96" mass="11207">MLLKMKQEITQKRLPPSGTLHNYISVQNSHPSAHPLLHIQRSHPPTHPLTAMPTTIHTQHSHTTPIHRFTHYYTHPHTHCFTYYYTRTVNVKLAIS</sequence>
<keyword evidence="2" id="KW-1185">Reference proteome</keyword>
<dbReference type="AlphaFoldDB" id="A0A5B7DFJ1"/>